<reference evidence="1" key="1">
    <citation type="submission" date="2020-04" db="EMBL/GenBank/DDBJ databases">
        <authorList>
            <person name="Chiriac C."/>
            <person name="Salcher M."/>
            <person name="Ghai R."/>
            <person name="Kavagutti S V."/>
        </authorList>
    </citation>
    <scope>NUCLEOTIDE SEQUENCE</scope>
</reference>
<dbReference type="EMBL" id="LR796574">
    <property type="protein sequence ID" value="CAB4152484.1"/>
    <property type="molecule type" value="Genomic_DNA"/>
</dbReference>
<evidence type="ECO:0000313" key="1">
    <source>
        <dbReference type="EMBL" id="CAB4152484.1"/>
    </source>
</evidence>
<proteinExistence type="predicted"/>
<accession>A0A6J5N025</accession>
<gene>
    <name evidence="1" type="ORF">UFOVP612_10</name>
</gene>
<name>A0A6J5N025_9CAUD</name>
<sequence>MQAYLEGLKALLRRKAFPASFKSDDWQAVAPAIRQRSFFSANVESAKVLNRFRNMLLDWQAGATEDVVSPSGIPTKAYKVSGLADFRSKAGELLISEGLATTEDFKDNSIQNIASMSRLKLIFNTNTQQAQEFAAYEMRVTDPVRINMFPAARFVRRPGAIEPRLRHVEAQGKVRRYDDFTFWLQQNSADIGGFQVPWGPWGFNSYMTQQPVKRSEAEQIGLVRKGEQLTPLDLTPWGVAPKTRFNAGVEATVDDVTPEIRKQAIDTITARLGPGALSSDGKLTLETFRRLRSLK</sequence>
<organism evidence="1">
    <name type="scientific">uncultured Caudovirales phage</name>
    <dbReference type="NCBI Taxonomy" id="2100421"/>
    <lineage>
        <taxon>Viruses</taxon>
        <taxon>Duplodnaviria</taxon>
        <taxon>Heunggongvirae</taxon>
        <taxon>Uroviricota</taxon>
        <taxon>Caudoviricetes</taxon>
        <taxon>Peduoviridae</taxon>
        <taxon>Maltschvirus</taxon>
        <taxon>Maltschvirus maltsch</taxon>
    </lineage>
</organism>
<protein>
    <submittedName>
        <fullName evidence="1">Uncharacterized protein</fullName>
    </submittedName>
</protein>